<evidence type="ECO:0000256" key="1">
    <source>
        <dbReference type="ARBA" id="ARBA00001974"/>
    </source>
</evidence>
<dbReference type="AlphaFoldDB" id="A0A5C2RZQ9"/>
<dbReference type="SUPFAM" id="SSF51905">
    <property type="entry name" value="FAD/NAD(P)-binding domain"/>
    <property type="match status" value="1"/>
</dbReference>
<comment type="similarity">
    <text evidence="2">Belongs to the prenylcysteine oxidase family.</text>
</comment>
<feature type="chain" id="PRO_5022728327" evidence="8">
    <location>
        <begin position="26"/>
        <end position="532"/>
    </location>
</feature>
<evidence type="ECO:0000313" key="10">
    <source>
        <dbReference type="EMBL" id="RPD56575.1"/>
    </source>
</evidence>
<dbReference type="OrthoDB" id="437369at2759"/>
<feature type="domain" description="Prenylcysteine lyase" evidence="9">
    <location>
        <begin position="158"/>
        <end position="503"/>
    </location>
</feature>
<organism evidence="10 11">
    <name type="scientific">Lentinus tigrinus ALCF2SS1-6</name>
    <dbReference type="NCBI Taxonomy" id="1328759"/>
    <lineage>
        <taxon>Eukaryota</taxon>
        <taxon>Fungi</taxon>
        <taxon>Dikarya</taxon>
        <taxon>Basidiomycota</taxon>
        <taxon>Agaricomycotina</taxon>
        <taxon>Agaricomycetes</taxon>
        <taxon>Polyporales</taxon>
        <taxon>Polyporaceae</taxon>
        <taxon>Lentinus</taxon>
    </lineage>
</organism>
<evidence type="ECO:0000256" key="6">
    <source>
        <dbReference type="ARBA" id="ARBA00023002"/>
    </source>
</evidence>
<dbReference type="InterPro" id="IPR036188">
    <property type="entry name" value="FAD/NAD-bd_sf"/>
</dbReference>
<evidence type="ECO:0000259" key="9">
    <source>
        <dbReference type="Pfam" id="PF07156"/>
    </source>
</evidence>
<evidence type="ECO:0000256" key="2">
    <source>
        <dbReference type="ARBA" id="ARBA00009967"/>
    </source>
</evidence>
<evidence type="ECO:0000256" key="7">
    <source>
        <dbReference type="ARBA" id="ARBA00023180"/>
    </source>
</evidence>
<accession>A0A5C2RZQ9</accession>
<keyword evidence="6" id="KW-0560">Oxidoreductase</keyword>
<dbReference type="InterPro" id="IPR017046">
    <property type="entry name" value="Prenylcysteine_Oxase1"/>
</dbReference>
<evidence type="ECO:0000256" key="3">
    <source>
        <dbReference type="ARBA" id="ARBA00022630"/>
    </source>
</evidence>
<keyword evidence="7" id="KW-0325">Glycoprotein</keyword>
<sequence>MTLKPIHRLLLAAAIAILQHGPLSSATSQEPLGLPPEMQCVSPNRVAIVGAGVAGSSAALWIGKAADRNGLDVEVDVYERNEYVGGRSTTVQPYDDPALEPTELGGSVFVPPNKLIWRATEEYGFEKFPFENTEDVMGVWDGTQFAVTVGGSHLYSGLLSKLKIIWRYGFNAPRRTQSAVDGMIDTILKLYHADAPRFRNISLLASELGWSNVAGQTSLDYLRTFSVDDLWSLEFVEALTRLNYGQDIDRMHALEGLVTLAANGASTVKGGNCQIFERFIRGSGATLYLNTTVTSITRESGSGPWLIRTDASEEAVPYRAVILAAPFHQTGIEFASEPPLAPVLEQPYIHLHVTLLTTTSPSANATYFNLPPGHKVPEMVLTTRNGARQGGPEPEFNSLSYLRPVRNRDLSPWKNQRGQTEWVVKIFSKQPISDEWLEMMFEGKVGWVLRKEWDAYPVLPPISEFPPVVLADGLYYANSFEPLISTLETEMISARNAVDLLMADHFGAGVCKPTSNVVTEDRDDDFVYGWDC</sequence>
<dbReference type="InterPro" id="IPR010795">
    <property type="entry name" value="Prenylcys_lyase"/>
</dbReference>
<dbReference type="Pfam" id="PF07156">
    <property type="entry name" value="Prenylcys_lyase"/>
    <property type="match status" value="1"/>
</dbReference>
<reference evidence="10" key="1">
    <citation type="journal article" date="2018" name="Genome Biol. Evol.">
        <title>Genomics and development of Lentinus tigrinus, a white-rot wood-decaying mushroom with dimorphic fruiting bodies.</title>
        <authorList>
            <person name="Wu B."/>
            <person name="Xu Z."/>
            <person name="Knudson A."/>
            <person name="Carlson A."/>
            <person name="Chen N."/>
            <person name="Kovaka S."/>
            <person name="LaButti K."/>
            <person name="Lipzen A."/>
            <person name="Pennachio C."/>
            <person name="Riley R."/>
            <person name="Schakwitz W."/>
            <person name="Umezawa K."/>
            <person name="Ohm R.A."/>
            <person name="Grigoriev I.V."/>
            <person name="Nagy L.G."/>
            <person name="Gibbons J."/>
            <person name="Hibbett D."/>
        </authorList>
    </citation>
    <scope>NUCLEOTIDE SEQUENCE [LARGE SCALE GENOMIC DNA]</scope>
    <source>
        <strain evidence="10">ALCF2SS1-6</strain>
    </source>
</reference>
<dbReference type="PANTHER" id="PTHR15944">
    <property type="entry name" value="FARNESYLCYSTEINE LYASE"/>
    <property type="match status" value="1"/>
</dbReference>
<keyword evidence="5" id="KW-0274">FAD</keyword>
<dbReference type="Proteomes" id="UP000313359">
    <property type="component" value="Unassembled WGS sequence"/>
</dbReference>
<keyword evidence="4 8" id="KW-0732">Signal</keyword>
<gene>
    <name evidence="10" type="ORF">L227DRAFT_508318</name>
</gene>
<comment type="cofactor">
    <cofactor evidence="1">
        <name>FAD</name>
        <dbReference type="ChEBI" id="CHEBI:57692"/>
    </cofactor>
</comment>
<dbReference type="EMBL" id="ML122287">
    <property type="protein sequence ID" value="RPD56575.1"/>
    <property type="molecule type" value="Genomic_DNA"/>
</dbReference>
<evidence type="ECO:0000256" key="4">
    <source>
        <dbReference type="ARBA" id="ARBA00022729"/>
    </source>
</evidence>
<dbReference type="PANTHER" id="PTHR15944:SF0">
    <property type="entry name" value="PRENYLCYSTEINE LYASE DOMAIN-CONTAINING PROTEIN"/>
    <property type="match status" value="1"/>
</dbReference>
<dbReference type="GO" id="GO:0030328">
    <property type="term" value="P:prenylcysteine catabolic process"/>
    <property type="evidence" value="ECO:0007669"/>
    <property type="project" value="InterPro"/>
</dbReference>
<evidence type="ECO:0000256" key="5">
    <source>
        <dbReference type="ARBA" id="ARBA00022827"/>
    </source>
</evidence>
<dbReference type="GO" id="GO:0030327">
    <property type="term" value="P:prenylated protein catabolic process"/>
    <property type="evidence" value="ECO:0007669"/>
    <property type="project" value="TreeGrafter"/>
</dbReference>
<protein>
    <submittedName>
        <fullName evidence="10">FAD/NAD(P)-binding domain-containing protein</fullName>
    </submittedName>
</protein>
<evidence type="ECO:0000256" key="8">
    <source>
        <dbReference type="SAM" id="SignalP"/>
    </source>
</evidence>
<dbReference type="GO" id="GO:0001735">
    <property type="term" value="F:prenylcysteine oxidase activity"/>
    <property type="evidence" value="ECO:0007669"/>
    <property type="project" value="InterPro"/>
</dbReference>
<keyword evidence="3" id="KW-0285">Flavoprotein</keyword>
<feature type="signal peptide" evidence="8">
    <location>
        <begin position="1"/>
        <end position="25"/>
    </location>
</feature>
<dbReference type="Gene3D" id="3.50.50.60">
    <property type="entry name" value="FAD/NAD(P)-binding domain"/>
    <property type="match status" value="1"/>
</dbReference>
<dbReference type="PIRSF" id="PIRSF036292">
    <property type="entry name" value="Prenylcysteine_oxidase"/>
    <property type="match status" value="1"/>
</dbReference>
<name>A0A5C2RZQ9_9APHY</name>
<evidence type="ECO:0000313" key="11">
    <source>
        <dbReference type="Proteomes" id="UP000313359"/>
    </source>
</evidence>
<keyword evidence="11" id="KW-1185">Reference proteome</keyword>
<proteinExistence type="inferred from homology"/>
<dbReference type="Pfam" id="PF13450">
    <property type="entry name" value="NAD_binding_8"/>
    <property type="match status" value="1"/>
</dbReference>